<reference evidence="2" key="1">
    <citation type="submission" date="2016-10" db="EMBL/GenBank/DDBJ databases">
        <authorList>
            <person name="Varghese N."/>
            <person name="Submissions S."/>
        </authorList>
    </citation>
    <scope>NUCLEOTIDE SEQUENCE [LARGE SCALE GENOMIC DNA]</scope>
    <source>
        <strain evidence="2">Nm44</strain>
    </source>
</reference>
<proteinExistence type="predicted"/>
<protein>
    <recommendedName>
        <fullName evidence="3">BrnT family toxin</fullName>
    </recommendedName>
</protein>
<gene>
    <name evidence="1" type="ORF">SAMN05421863_11274</name>
</gene>
<sequence>MEYGEVRMIVLAVMKARLFYMVCTECGDYRRIISLREVNNREVRRYVSQD</sequence>
<accession>A0A1I4WYE8</accession>
<dbReference type="Gene3D" id="3.10.450.530">
    <property type="entry name" value="Ribonuclease toxin, BrnT, of type II toxin-antitoxin system"/>
    <property type="match status" value="1"/>
</dbReference>
<dbReference type="EMBL" id="FOUB01000127">
    <property type="protein sequence ID" value="SFN18878.1"/>
    <property type="molecule type" value="Genomic_DNA"/>
</dbReference>
<dbReference type="Proteomes" id="UP000183287">
    <property type="component" value="Unassembled WGS sequence"/>
</dbReference>
<evidence type="ECO:0008006" key="3">
    <source>
        <dbReference type="Google" id="ProtNLM"/>
    </source>
</evidence>
<dbReference type="RefSeq" id="WP_256212257.1">
    <property type="nucleotide sequence ID" value="NZ_FOUB01000127.1"/>
</dbReference>
<evidence type="ECO:0000313" key="2">
    <source>
        <dbReference type="Proteomes" id="UP000183287"/>
    </source>
</evidence>
<keyword evidence="2" id="KW-1185">Reference proteome</keyword>
<dbReference type="AlphaFoldDB" id="A0A1I4WYE8"/>
<name>A0A1I4WYE8_9PROT</name>
<dbReference type="InterPro" id="IPR038573">
    <property type="entry name" value="BrnT_sf"/>
</dbReference>
<organism evidence="1 2">
    <name type="scientific">Nitrosomonas communis</name>
    <dbReference type="NCBI Taxonomy" id="44574"/>
    <lineage>
        <taxon>Bacteria</taxon>
        <taxon>Pseudomonadati</taxon>
        <taxon>Pseudomonadota</taxon>
        <taxon>Betaproteobacteria</taxon>
        <taxon>Nitrosomonadales</taxon>
        <taxon>Nitrosomonadaceae</taxon>
        <taxon>Nitrosomonas</taxon>
    </lineage>
</organism>
<evidence type="ECO:0000313" key="1">
    <source>
        <dbReference type="EMBL" id="SFN18878.1"/>
    </source>
</evidence>